<dbReference type="EnsemblPlants" id="TuG1812G0400003967.01.T01">
    <property type="protein sequence ID" value="TuG1812G0400003967.01.T01.cds353003"/>
    <property type="gene ID" value="TuG1812G0400003967.01"/>
</dbReference>
<dbReference type="Proteomes" id="UP000015106">
    <property type="component" value="Chromosome 4"/>
</dbReference>
<protein>
    <submittedName>
        <fullName evidence="1">Uncharacterized protein</fullName>
    </submittedName>
</protein>
<sequence length="71" mass="8256">RHGSSVCCRCDNEKILSLSPLPLVLPLMLPVSLFSREVHWFFCRFVLLFVLFKWPKVHGNFYGMSLKEGQT</sequence>
<proteinExistence type="predicted"/>
<dbReference type="AlphaFoldDB" id="A0A8R7UAD4"/>
<evidence type="ECO:0000313" key="2">
    <source>
        <dbReference type="Proteomes" id="UP000015106"/>
    </source>
</evidence>
<reference evidence="2" key="1">
    <citation type="journal article" date="2013" name="Nature">
        <title>Draft genome of the wheat A-genome progenitor Triticum urartu.</title>
        <authorList>
            <person name="Ling H.Q."/>
            <person name="Zhao S."/>
            <person name="Liu D."/>
            <person name="Wang J."/>
            <person name="Sun H."/>
            <person name="Zhang C."/>
            <person name="Fan H."/>
            <person name="Li D."/>
            <person name="Dong L."/>
            <person name="Tao Y."/>
            <person name="Gao C."/>
            <person name="Wu H."/>
            <person name="Li Y."/>
            <person name="Cui Y."/>
            <person name="Guo X."/>
            <person name="Zheng S."/>
            <person name="Wang B."/>
            <person name="Yu K."/>
            <person name="Liang Q."/>
            <person name="Yang W."/>
            <person name="Lou X."/>
            <person name="Chen J."/>
            <person name="Feng M."/>
            <person name="Jian J."/>
            <person name="Zhang X."/>
            <person name="Luo G."/>
            <person name="Jiang Y."/>
            <person name="Liu J."/>
            <person name="Wang Z."/>
            <person name="Sha Y."/>
            <person name="Zhang B."/>
            <person name="Wu H."/>
            <person name="Tang D."/>
            <person name="Shen Q."/>
            <person name="Xue P."/>
            <person name="Zou S."/>
            <person name="Wang X."/>
            <person name="Liu X."/>
            <person name="Wang F."/>
            <person name="Yang Y."/>
            <person name="An X."/>
            <person name="Dong Z."/>
            <person name="Zhang K."/>
            <person name="Zhang X."/>
            <person name="Luo M.C."/>
            <person name="Dvorak J."/>
            <person name="Tong Y."/>
            <person name="Wang J."/>
            <person name="Yang H."/>
            <person name="Li Z."/>
            <person name="Wang D."/>
            <person name="Zhang A."/>
            <person name="Wang J."/>
        </authorList>
    </citation>
    <scope>NUCLEOTIDE SEQUENCE</scope>
    <source>
        <strain evidence="2">cv. G1812</strain>
    </source>
</reference>
<evidence type="ECO:0000313" key="1">
    <source>
        <dbReference type="EnsemblPlants" id="TuG1812G0400003967.01.T01.cds353003"/>
    </source>
</evidence>
<dbReference type="Gramene" id="TuG1812G0400003967.01.T01">
    <property type="protein sequence ID" value="TuG1812G0400003967.01.T01.cds353003"/>
    <property type="gene ID" value="TuG1812G0400003967.01"/>
</dbReference>
<reference evidence="1" key="2">
    <citation type="submission" date="2018-03" db="EMBL/GenBank/DDBJ databases">
        <title>The Triticum urartu genome reveals the dynamic nature of wheat genome evolution.</title>
        <authorList>
            <person name="Ling H."/>
            <person name="Ma B."/>
            <person name="Shi X."/>
            <person name="Liu H."/>
            <person name="Dong L."/>
            <person name="Sun H."/>
            <person name="Cao Y."/>
            <person name="Gao Q."/>
            <person name="Zheng S."/>
            <person name="Li Y."/>
            <person name="Yu Y."/>
            <person name="Du H."/>
            <person name="Qi M."/>
            <person name="Li Y."/>
            <person name="Yu H."/>
            <person name="Cui Y."/>
            <person name="Wang N."/>
            <person name="Chen C."/>
            <person name="Wu H."/>
            <person name="Zhao Y."/>
            <person name="Zhang J."/>
            <person name="Li Y."/>
            <person name="Zhou W."/>
            <person name="Zhang B."/>
            <person name="Hu W."/>
            <person name="Eijk M."/>
            <person name="Tang J."/>
            <person name="Witsenboer H."/>
            <person name="Zhao S."/>
            <person name="Li Z."/>
            <person name="Zhang A."/>
            <person name="Wang D."/>
            <person name="Liang C."/>
        </authorList>
    </citation>
    <scope>NUCLEOTIDE SEQUENCE [LARGE SCALE GENOMIC DNA]</scope>
    <source>
        <strain evidence="1">cv. G1812</strain>
    </source>
</reference>
<organism evidence="1 2">
    <name type="scientific">Triticum urartu</name>
    <name type="common">Red wild einkorn</name>
    <name type="synonym">Crithodium urartu</name>
    <dbReference type="NCBI Taxonomy" id="4572"/>
    <lineage>
        <taxon>Eukaryota</taxon>
        <taxon>Viridiplantae</taxon>
        <taxon>Streptophyta</taxon>
        <taxon>Embryophyta</taxon>
        <taxon>Tracheophyta</taxon>
        <taxon>Spermatophyta</taxon>
        <taxon>Magnoliopsida</taxon>
        <taxon>Liliopsida</taxon>
        <taxon>Poales</taxon>
        <taxon>Poaceae</taxon>
        <taxon>BOP clade</taxon>
        <taxon>Pooideae</taxon>
        <taxon>Triticodae</taxon>
        <taxon>Triticeae</taxon>
        <taxon>Triticinae</taxon>
        <taxon>Triticum</taxon>
    </lineage>
</organism>
<keyword evidence="2" id="KW-1185">Reference proteome</keyword>
<reference evidence="1" key="3">
    <citation type="submission" date="2022-06" db="UniProtKB">
        <authorList>
            <consortium name="EnsemblPlants"/>
        </authorList>
    </citation>
    <scope>IDENTIFICATION</scope>
</reference>
<name>A0A8R7UAD4_TRIUA</name>
<accession>A0A8R7UAD4</accession>